<evidence type="ECO:0000313" key="3">
    <source>
        <dbReference type="Proteomes" id="UP001501115"/>
    </source>
</evidence>
<dbReference type="EMBL" id="BAABET010000002">
    <property type="protein sequence ID" value="GAA4297548.1"/>
    <property type="molecule type" value="Genomic_DNA"/>
</dbReference>
<organism evidence="2 3">
    <name type="scientific">Streptomyces venetus</name>
    <dbReference type="NCBI Taxonomy" id="1701086"/>
    <lineage>
        <taxon>Bacteria</taxon>
        <taxon>Bacillati</taxon>
        <taxon>Actinomycetota</taxon>
        <taxon>Actinomycetes</taxon>
        <taxon>Kitasatosporales</taxon>
        <taxon>Streptomycetaceae</taxon>
        <taxon>Streptomyces</taxon>
    </lineage>
</organism>
<evidence type="ECO:0000256" key="1">
    <source>
        <dbReference type="SAM" id="MobiDB-lite"/>
    </source>
</evidence>
<gene>
    <name evidence="2" type="ORF">GCM10023086_11690</name>
</gene>
<comment type="caution">
    <text evidence="2">The sequence shown here is derived from an EMBL/GenBank/DDBJ whole genome shotgun (WGS) entry which is preliminary data.</text>
</comment>
<keyword evidence="3" id="KW-1185">Reference proteome</keyword>
<evidence type="ECO:0000313" key="2">
    <source>
        <dbReference type="EMBL" id="GAA4297548.1"/>
    </source>
</evidence>
<proteinExistence type="predicted"/>
<reference evidence="3" key="1">
    <citation type="journal article" date="2019" name="Int. J. Syst. Evol. Microbiol.">
        <title>The Global Catalogue of Microorganisms (GCM) 10K type strain sequencing project: providing services to taxonomists for standard genome sequencing and annotation.</title>
        <authorList>
            <consortium name="The Broad Institute Genomics Platform"/>
            <consortium name="The Broad Institute Genome Sequencing Center for Infectious Disease"/>
            <person name="Wu L."/>
            <person name="Ma J."/>
        </authorList>
    </citation>
    <scope>NUCLEOTIDE SEQUENCE [LARGE SCALE GENOMIC DNA]</scope>
    <source>
        <strain evidence="3">JCM 31290</strain>
    </source>
</reference>
<feature type="compositionally biased region" description="Basic and acidic residues" evidence="1">
    <location>
        <begin position="37"/>
        <end position="55"/>
    </location>
</feature>
<protein>
    <submittedName>
        <fullName evidence="2">Uncharacterized protein</fullName>
    </submittedName>
</protein>
<dbReference type="Proteomes" id="UP001501115">
    <property type="component" value="Unassembled WGS sequence"/>
</dbReference>
<name>A0ABP8F8F9_9ACTN</name>
<sequence length="83" mass="8852">METVVRRHKTLGTWVPLWVAGPCRNPDCTAYDAEAAEAGHADEGTRPGEHIRPGEQPRPAEAPAPRATTPPEEAPGESVAENS</sequence>
<accession>A0ABP8F8F9</accession>
<feature type="compositionally biased region" description="Low complexity" evidence="1">
    <location>
        <begin position="57"/>
        <end position="71"/>
    </location>
</feature>
<feature type="region of interest" description="Disordered" evidence="1">
    <location>
        <begin position="34"/>
        <end position="83"/>
    </location>
</feature>